<evidence type="ECO:0000313" key="6">
    <source>
        <dbReference type="Proteomes" id="UP001595453"/>
    </source>
</evidence>
<protein>
    <recommendedName>
        <fullName evidence="2">histidine kinase</fullName>
        <ecNumber evidence="2">2.7.13.3</ecNumber>
    </recommendedName>
</protein>
<dbReference type="InterPro" id="IPR036097">
    <property type="entry name" value="HisK_dim/P_sf"/>
</dbReference>
<dbReference type="Gene3D" id="3.30.565.10">
    <property type="entry name" value="Histidine kinase-like ATPase, C-terminal domain"/>
    <property type="match status" value="1"/>
</dbReference>
<dbReference type="RefSeq" id="WP_377120978.1">
    <property type="nucleotide sequence ID" value="NZ_JBHRSD010000006.1"/>
</dbReference>
<dbReference type="InterPro" id="IPR036890">
    <property type="entry name" value="HATPase_C_sf"/>
</dbReference>
<dbReference type="InterPro" id="IPR003594">
    <property type="entry name" value="HATPase_dom"/>
</dbReference>
<dbReference type="PANTHER" id="PTHR43065:SF51">
    <property type="entry name" value="HISTIDINE KINASE"/>
    <property type="match status" value="1"/>
</dbReference>
<comment type="caution">
    <text evidence="5">The sequence shown here is derived from an EMBL/GenBank/DDBJ whole genome shotgun (WGS) entry which is preliminary data.</text>
</comment>
<gene>
    <name evidence="5" type="ORF">ACFOEE_03540</name>
</gene>
<dbReference type="CDD" id="cd00082">
    <property type="entry name" value="HisKA"/>
    <property type="match status" value="1"/>
</dbReference>
<dbReference type="InterPro" id="IPR005467">
    <property type="entry name" value="His_kinase_dom"/>
</dbReference>
<dbReference type="SMART" id="SM00387">
    <property type="entry name" value="HATPase_c"/>
    <property type="match status" value="1"/>
</dbReference>
<feature type="domain" description="Histidine kinase" evidence="4">
    <location>
        <begin position="67"/>
        <end position="314"/>
    </location>
</feature>
<dbReference type="SUPFAM" id="SSF47384">
    <property type="entry name" value="Homodimeric domain of signal transducing histidine kinase"/>
    <property type="match status" value="1"/>
</dbReference>
<dbReference type="PANTHER" id="PTHR43065">
    <property type="entry name" value="SENSOR HISTIDINE KINASE"/>
    <property type="match status" value="1"/>
</dbReference>
<dbReference type="SUPFAM" id="SSF55874">
    <property type="entry name" value="ATPase domain of HSP90 chaperone/DNA topoisomerase II/histidine kinase"/>
    <property type="match status" value="1"/>
</dbReference>
<evidence type="ECO:0000256" key="3">
    <source>
        <dbReference type="ARBA" id="ARBA00022553"/>
    </source>
</evidence>
<keyword evidence="6" id="KW-1185">Reference proteome</keyword>
<comment type="catalytic activity">
    <reaction evidence="1">
        <text>ATP + protein L-histidine = ADP + protein N-phospho-L-histidine.</text>
        <dbReference type="EC" id="2.7.13.3"/>
    </reaction>
</comment>
<reference evidence="6" key="1">
    <citation type="journal article" date="2019" name="Int. J. Syst. Evol. Microbiol.">
        <title>The Global Catalogue of Microorganisms (GCM) 10K type strain sequencing project: providing services to taxonomists for standard genome sequencing and annotation.</title>
        <authorList>
            <consortium name="The Broad Institute Genomics Platform"/>
            <consortium name="The Broad Institute Genome Sequencing Center for Infectious Disease"/>
            <person name="Wu L."/>
            <person name="Ma J."/>
        </authorList>
    </citation>
    <scope>NUCLEOTIDE SEQUENCE [LARGE SCALE GENOMIC DNA]</scope>
    <source>
        <strain evidence="6">KCTC 42730</strain>
    </source>
</reference>
<dbReference type="Pfam" id="PF02518">
    <property type="entry name" value="HATPase_c"/>
    <property type="match status" value="1"/>
</dbReference>
<dbReference type="EC" id="2.7.13.3" evidence="2"/>
<dbReference type="PROSITE" id="PS50109">
    <property type="entry name" value="HIS_KIN"/>
    <property type="match status" value="1"/>
</dbReference>
<dbReference type="EMBL" id="JBHRSD010000006">
    <property type="protein sequence ID" value="MFC3031596.1"/>
    <property type="molecule type" value="Genomic_DNA"/>
</dbReference>
<evidence type="ECO:0000313" key="5">
    <source>
        <dbReference type="EMBL" id="MFC3031596.1"/>
    </source>
</evidence>
<accession>A0ABV7CG93</accession>
<dbReference type="Gene3D" id="1.10.287.130">
    <property type="match status" value="1"/>
</dbReference>
<proteinExistence type="predicted"/>
<keyword evidence="5" id="KW-0418">Kinase</keyword>
<dbReference type="InterPro" id="IPR003661">
    <property type="entry name" value="HisK_dim/P_dom"/>
</dbReference>
<dbReference type="Proteomes" id="UP001595453">
    <property type="component" value="Unassembled WGS sequence"/>
</dbReference>
<dbReference type="PRINTS" id="PR00344">
    <property type="entry name" value="BCTRLSENSOR"/>
</dbReference>
<evidence type="ECO:0000256" key="1">
    <source>
        <dbReference type="ARBA" id="ARBA00000085"/>
    </source>
</evidence>
<keyword evidence="3" id="KW-0597">Phosphoprotein</keyword>
<dbReference type="GO" id="GO:0016301">
    <property type="term" value="F:kinase activity"/>
    <property type="evidence" value="ECO:0007669"/>
    <property type="project" value="UniProtKB-KW"/>
</dbReference>
<organism evidence="5 6">
    <name type="scientific">Pseudoalteromonas fenneropenaei</name>
    <dbReference type="NCBI Taxonomy" id="1737459"/>
    <lineage>
        <taxon>Bacteria</taxon>
        <taxon>Pseudomonadati</taxon>
        <taxon>Pseudomonadota</taxon>
        <taxon>Gammaproteobacteria</taxon>
        <taxon>Alteromonadales</taxon>
        <taxon>Pseudoalteromonadaceae</taxon>
        <taxon>Pseudoalteromonas</taxon>
    </lineage>
</organism>
<evidence type="ECO:0000256" key="2">
    <source>
        <dbReference type="ARBA" id="ARBA00012438"/>
    </source>
</evidence>
<dbReference type="SMART" id="SM00388">
    <property type="entry name" value="HisKA"/>
    <property type="match status" value="1"/>
</dbReference>
<keyword evidence="5" id="KW-0808">Transferase</keyword>
<dbReference type="InterPro" id="IPR004358">
    <property type="entry name" value="Sig_transdc_His_kin-like_C"/>
</dbReference>
<sequence>MADIDYQAAFIRERRARDELEQLFEDQTRALFDANLALQEKIATLERQKALVLKTEKMATLGSLAAGVAHEINNPLAYVSSNIECLQDYSQALIDMSTLVSDLDSEGQLPPELLPLAAKLQTKYDVSAMTFEIKEMLDDVSDGVKRISGIVNNLLSFSRPRESQFEHVDVCSLIAKVVRLLESQFKYVNLVSHTQAVPLTYCNGDALGQAIINVLLNAKEACEQRQERDGVVHIYLCESQDMIVIKVTDNGCGMTEETMTRAFEPFFTTKPVGQGTGMGLAVVYGVIADHQGSVDIDSKLQTGTVITIKIPVSHTPPVYR</sequence>
<evidence type="ECO:0000259" key="4">
    <source>
        <dbReference type="PROSITE" id="PS50109"/>
    </source>
</evidence>
<name>A0ABV7CG93_9GAMM</name>